<accession>A0A812KA10</accession>
<evidence type="ECO:0000313" key="2">
    <source>
        <dbReference type="Proteomes" id="UP000649617"/>
    </source>
</evidence>
<dbReference type="InterPro" id="IPR029063">
    <property type="entry name" value="SAM-dependent_MTases_sf"/>
</dbReference>
<evidence type="ECO:0008006" key="3">
    <source>
        <dbReference type="Google" id="ProtNLM"/>
    </source>
</evidence>
<reference evidence="1" key="1">
    <citation type="submission" date="2021-02" db="EMBL/GenBank/DDBJ databases">
        <authorList>
            <person name="Dougan E. K."/>
            <person name="Rhodes N."/>
            <person name="Thang M."/>
            <person name="Chan C."/>
        </authorList>
    </citation>
    <scope>NUCLEOTIDE SEQUENCE</scope>
</reference>
<dbReference type="Proteomes" id="UP000649617">
    <property type="component" value="Unassembled WGS sequence"/>
</dbReference>
<dbReference type="OrthoDB" id="417741at2759"/>
<protein>
    <recommendedName>
        <fullName evidence="3">Methyltransferase domain-containing protein</fullName>
    </recommendedName>
</protein>
<dbReference type="Gene3D" id="3.40.50.150">
    <property type="entry name" value="Vaccinia Virus protein VP39"/>
    <property type="match status" value="1"/>
</dbReference>
<sequence>MLRPVAVGLRGLSRYGSWGSENYDADVTKWGYKLPMLAVDYTRSVTSPTVFEGKKILDAGAGTGLLAQGLKDAGVKDATAIDISTELLSKAMKSGFYSCCKAVVREVTAALQLVPAPAAGGAPPAWAAPMVANVATLTANVATLTASNANQRRCSRNAAAIRRDVDGAGPQPVEMLCKELPGFGVLPAGALPPPVLAAHSPHPGPAVFPPPALHQPATTRISLTGQQISFLQCWYNDTFGIVAGDAVRAQRGAQLETLNFQVKGGAIELL</sequence>
<evidence type="ECO:0000313" key="1">
    <source>
        <dbReference type="EMBL" id="CAE7219987.1"/>
    </source>
</evidence>
<gene>
    <name evidence="1" type="ORF">SPIL2461_LOCUS2850</name>
</gene>
<proteinExistence type="predicted"/>
<dbReference type="AlphaFoldDB" id="A0A812KA10"/>
<dbReference type="CDD" id="cd02440">
    <property type="entry name" value="AdoMet_MTases"/>
    <property type="match status" value="1"/>
</dbReference>
<dbReference type="EMBL" id="CAJNIZ010003213">
    <property type="protein sequence ID" value="CAE7219987.1"/>
    <property type="molecule type" value="Genomic_DNA"/>
</dbReference>
<name>A0A812KA10_SYMPI</name>
<keyword evidence="2" id="KW-1185">Reference proteome</keyword>
<dbReference type="SUPFAM" id="SSF53335">
    <property type="entry name" value="S-adenosyl-L-methionine-dependent methyltransferases"/>
    <property type="match status" value="1"/>
</dbReference>
<organism evidence="1 2">
    <name type="scientific">Symbiodinium pilosum</name>
    <name type="common">Dinoflagellate</name>
    <dbReference type="NCBI Taxonomy" id="2952"/>
    <lineage>
        <taxon>Eukaryota</taxon>
        <taxon>Sar</taxon>
        <taxon>Alveolata</taxon>
        <taxon>Dinophyceae</taxon>
        <taxon>Suessiales</taxon>
        <taxon>Symbiodiniaceae</taxon>
        <taxon>Symbiodinium</taxon>
    </lineage>
</organism>
<comment type="caution">
    <text evidence="1">The sequence shown here is derived from an EMBL/GenBank/DDBJ whole genome shotgun (WGS) entry which is preliminary data.</text>
</comment>